<evidence type="ECO:0000256" key="1">
    <source>
        <dbReference type="SAM" id="Phobius"/>
    </source>
</evidence>
<protein>
    <submittedName>
        <fullName evidence="2">Uncharacterized protein</fullName>
    </submittedName>
</protein>
<name>A0ABZ1TNP8_STRVG</name>
<organism evidence="2 3">
    <name type="scientific">Streptomyces virginiae</name>
    <name type="common">Streptomyces cinnamonensis</name>
    <dbReference type="NCBI Taxonomy" id="1961"/>
    <lineage>
        <taxon>Bacteria</taxon>
        <taxon>Bacillati</taxon>
        <taxon>Actinomycetota</taxon>
        <taxon>Actinomycetes</taxon>
        <taxon>Kitasatosporales</taxon>
        <taxon>Streptomycetaceae</taxon>
        <taxon>Streptomyces</taxon>
    </lineage>
</organism>
<keyword evidence="1" id="KW-0812">Transmembrane</keyword>
<dbReference type="EMBL" id="CP108090">
    <property type="protein sequence ID" value="WUQ17414.1"/>
    <property type="molecule type" value="Genomic_DNA"/>
</dbReference>
<reference evidence="2" key="1">
    <citation type="submission" date="2022-10" db="EMBL/GenBank/DDBJ databases">
        <title>The complete genomes of actinobacterial strains from the NBC collection.</title>
        <authorList>
            <person name="Joergensen T.S."/>
            <person name="Alvarez Arevalo M."/>
            <person name="Sterndorff E.B."/>
            <person name="Faurdal D."/>
            <person name="Vuksanovic O."/>
            <person name="Mourched A.-S."/>
            <person name="Charusanti P."/>
            <person name="Shaw S."/>
            <person name="Blin K."/>
            <person name="Weber T."/>
        </authorList>
    </citation>
    <scope>NUCLEOTIDE SEQUENCE</scope>
    <source>
        <strain evidence="2">NBC_00248</strain>
    </source>
</reference>
<dbReference type="RefSeq" id="WP_328965635.1">
    <property type="nucleotide sequence ID" value="NZ_CP108090.1"/>
</dbReference>
<evidence type="ECO:0000313" key="3">
    <source>
        <dbReference type="Proteomes" id="UP001432039"/>
    </source>
</evidence>
<accession>A0ABZ1TNP8</accession>
<keyword evidence="1" id="KW-0472">Membrane</keyword>
<evidence type="ECO:0000313" key="2">
    <source>
        <dbReference type="EMBL" id="WUQ17414.1"/>
    </source>
</evidence>
<proteinExistence type="predicted"/>
<feature type="transmembrane region" description="Helical" evidence="1">
    <location>
        <begin position="38"/>
        <end position="62"/>
    </location>
</feature>
<keyword evidence="1" id="KW-1133">Transmembrane helix</keyword>
<sequence length="64" mass="7288">MRIGAPPSHRRPAGRRLPRLRYAVRHPVDVLERSGVSVWLASVILTFVAVVIGWLTLTYFLYLS</sequence>
<dbReference type="Proteomes" id="UP001432039">
    <property type="component" value="Chromosome"/>
</dbReference>
<keyword evidence="3" id="KW-1185">Reference proteome</keyword>
<gene>
    <name evidence="2" type="ORF">OG517_41925</name>
</gene>